<feature type="region of interest" description="Disordered" evidence="6">
    <location>
        <begin position="239"/>
        <end position="281"/>
    </location>
</feature>
<dbReference type="GO" id="GO:0003682">
    <property type="term" value="F:chromatin binding"/>
    <property type="evidence" value="ECO:0007669"/>
    <property type="project" value="InterPro"/>
</dbReference>
<dbReference type="AlphaFoldDB" id="F0WTC4"/>
<feature type="compositionally biased region" description="Basic and acidic residues" evidence="6">
    <location>
        <begin position="243"/>
        <end position="255"/>
    </location>
</feature>
<evidence type="ECO:0000256" key="7">
    <source>
        <dbReference type="SAM" id="Phobius"/>
    </source>
</evidence>
<evidence type="ECO:0000256" key="6">
    <source>
        <dbReference type="SAM" id="MobiDB-lite"/>
    </source>
</evidence>
<keyword evidence="2 7" id="KW-0812">Transmembrane</keyword>
<dbReference type="GO" id="GO:0071763">
    <property type="term" value="P:nuclear membrane organization"/>
    <property type="evidence" value="ECO:0007669"/>
    <property type="project" value="TreeGrafter"/>
</dbReference>
<accession>F0WTC4</accession>
<proteinExistence type="predicted"/>
<dbReference type="InterPro" id="IPR044780">
    <property type="entry name" value="Heh2/Src1"/>
</dbReference>
<dbReference type="HOGENOM" id="CLU_407946_0_0_1"/>
<organism evidence="9">
    <name type="scientific">Albugo laibachii Nc14</name>
    <dbReference type="NCBI Taxonomy" id="890382"/>
    <lineage>
        <taxon>Eukaryota</taxon>
        <taxon>Sar</taxon>
        <taxon>Stramenopiles</taxon>
        <taxon>Oomycota</taxon>
        <taxon>Peronosporomycetes</taxon>
        <taxon>Albuginales</taxon>
        <taxon>Albuginaceae</taxon>
        <taxon>Albugo</taxon>
    </lineage>
</organism>
<dbReference type="PANTHER" id="PTHR47808">
    <property type="entry name" value="INNER NUCLEAR MEMBRANE PROTEIN HEH2-RELATED"/>
    <property type="match status" value="1"/>
</dbReference>
<feature type="region of interest" description="Disordered" evidence="6">
    <location>
        <begin position="1"/>
        <end position="44"/>
    </location>
</feature>
<feature type="compositionally biased region" description="Basic and acidic residues" evidence="6">
    <location>
        <begin position="9"/>
        <end position="18"/>
    </location>
</feature>
<reference evidence="9" key="2">
    <citation type="submission" date="2011-02" db="EMBL/GenBank/DDBJ databases">
        <authorList>
            <person name="MacLean D."/>
        </authorList>
    </citation>
    <scope>NUCLEOTIDE SEQUENCE</scope>
</reference>
<evidence type="ECO:0000256" key="3">
    <source>
        <dbReference type="ARBA" id="ARBA00022989"/>
    </source>
</evidence>
<evidence type="ECO:0000256" key="2">
    <source>
        <dbReference type="ARBA" id="ARBA00022692"/>
    </source>
</evidence>
<feature type="region of interest" description="Disordered" evidence="6">
    <location>
        <begin position="147"/>
        <end position="168"/>
    </location>
</feature>
<dbReference type="EMBL" id="FR824294">
    <property type="protein sequence ID" value="CCA24614.1"/>
    <property type="molecule type" value="Genomic_DNA"/>
</dbReference>
<protein>
    <submittedName>
        <fullName evidence="9">AlNc14C249G9604 protein</fullName>
    </submittedName>
</protein>
<name>F0WTC4_9STRA</name>
<feature type="compositionally biased region" description="Basic residues" evidence="6">
    <location>
        <begin position="68"/>
        <end position="78"/>
    </location>
</feature>
<dbReference type="PANTHER" id="PTHR47808:SF2">
    <property type="entry name" value="LEM DOMAIN-CONTAINING PROTEIN 2"/>
    <property type="match status" value="1"/>
</dbReference>
<reference evidence="9" key="1">
    <citation type="journal article" date="2011" name="PLoS Biol.">
        <title>Gene gain and loss during evolution of obligate parasitism in the white rust pathogen of Arabidopsis thaliana.</title>
        <authorList>
            <person name="Kemen E."/>
            <person name="Gardiner A."/>
            <person name="Schultz-Larsen T."/>
            <person name="Kemen A.C."/>
            <person name="Balmuth A.L."/>
            <person name="Robert-Seilaniantz A."/>
            <person name="Bailey K."/>
            <person name="Holub E."/>
            <person name="Studholme D.J."/>
            <person name="Maclean D."/>
            <person name="Jones J.D."/>
        </authorList>
    </citation>
    <scope>NUCLEOTIDE SEQUENCE</scope>
</reference>
<dbReference type="Pfam" id="PF09402">
    <property type="entry name" value="MSC"/>
    <property type="match status" value="1"/>
</dbReference>
<feature type="compositionally biased region" description="Basic and acidic residues" evidence="6">
    <location>
        <begin position="79"/>
        <end position="93"/>
    </location>
</feature>
<evidence type="ECO:0000256" key="1">
    <source>
        <dbReference type="ARBA" id="ARBA00004126"/>
    </source>
</evidence>
<dbReference type="GO" id="GO:0005637">
    <property type="term" value="C:nuclear inner membrane"/>
    <property type="evidence" value="ECO:0007669"/>
    <property type="project" value="InterPro"/>
</dbReference>
<dbReference type="GO" id="GO:0034399">
    <property type="term" value="C:nuclear periphery"/>
    <property type="evidence" value="ECO:0007669"/>
    <property type="project" value="TreeGrafter"/>
</dbReference>
<keyword evidence="4 7" id="KW-0472">Membrane</keyword>
<feature type="transmembrane region" description="Helical" evidence="7">
    <location>
        <begin position="550"/>
        <end position="571"/>
    </location>
</feature>
<evidence type="ECO:0000256" key="4">
    <source>
        <dbReference type="ARBA" id="ARBA00023136"/>
    </source>
</evidence>
<evidence type="ECO:0000259" key="8">
    <source>
        <dbReference type="Pfam" id="PF09402"/>
    </source>
</evidence>
<gene>
    <name evidence="9" type="primary">AlNc14C249G9604</name>
    <name evidence="9" type="ORF">ALNC14_107580</name>
</gene>
<evidence type="ECO:0000256" key="5">
    <source>
        <dbReference type="ARBA" id="ARBA00023242"/>
    </source>
</evidence>
<feature type="region of interest" description="Disordered" evidence="6">
    <location>
        <begin position="61"/>
        <end position="116"/>
    </location>
</feature>
<dbReference type="InterPro" id="IPR018996">
    <property type="entry name" value="Man1/Src1-like_C"/>
</dbReference>
<evidence type="ECO:0000313" key="9">
    <source>
        <dbReference type="EMBL" id="CCA24614.1"/>
    </source>
</evidence>
<sequence>MQPSCAPSFDEKHSDIALRSDSTAQRNMEIDLDNQIQRNKSFKDRRMAEYDANGHRITRTEASQKSALKSRKKRKRKALEKSRRSGYLNEKEQLNGNPKKLKIAGTPNGDSDSKSMVEKCASTTRKKRYEHISPRYLSHLEVKSETALERPEKVSKGPTLRSSLSETTTTTPIHSKILSNPCLELPAASTPFRTARITTPESETGVLDLESMSDTRRLETVEGRQILKTFLATSTPRFGRMLNTERRRPKYDAEARSLTYPSSSSSEDSDSEIPGQRRRQQRLDRKLLDRAEFLVSELDRPGMLQNEVNLDTCAPIDDNRLNATIIRWHSLKQSRGKSSLLFWLLFLCFAFVYRAECLSAISQFWVTSLPYCSDQVENQTLLDPTQDVNQYESFWTCRKCVLHGLCRNGVVEDCVSPYILQEGICVKSERDLDGIIVVATDLQEVFSDDQTASTLCMSRFPWPGQILSLLRSSIASSSVFLDDIVEQEDSRVDQLGTFDQSKDSSPRSRVISALDLIAARTPGVLIQTNESVILLARLVSTLSCSAKAVFVSYLFPVGVAAGLFFVVKALWNYIIRRKTERALTQYFCSRIRQTLRMRVDASKSKESTSADAYVLEDELRAELLGHIDLPHSSKEHLLDALWAKIVSHVQTDGQILCRNIEINGKVSQAWKWNE</sequence>
<keyword evidence="3 7" id="KW-1133">Transmembrane helix</keyword>
<dbReference type="GO" id="GO:0005783">
    <property type="term" value="C:endoplasmic reticulum"/>
    <property type="evidence" value="ECO:0007669"/>
    <property type="project" value="TreeGrafter"/>
</dbReference>
<feature type="domain" description="Man1/Src1-like C-terminal" evidence="8">
    <location>
        <begin position="544"/>
        <end position="672"/>
    </location>
</feature>
<keyword evidence="5" id="KW-0539">Nucleus</keyword>
<comment type="subcellular location">
    <subcellularLocation>
        <location evidence="1">Nucleus membrane</location>
    </subcellularLocation>
</comment>